<evidence type="ECO:0000259" key="2">
    <source>
        <dbReference type="PROSITE" id="PS51387"/>
    </source>
</evidence>
<reference evidence="3 4" key="1">
    <citation type="journal article" date="2019" name="Int. J. Syst. Evol. Microbiol.">
        <title>The Global Catalogue of Microorganisms (GCM) 10K type strain sequencing project: providing services to taxonomists for standard genome sequencing and annotation.</title>
        <authorList>
            <consortium name="The Broad Institute Genomics Platform"/>
            <consortium name="The Broad Institute Genome Sequencing Center for Infectious Disease"/>
            <person name="Wu L."/>
            <person name="Ma J."/>
        </authorList>
    </citation>
    <scope>NUCLEOTIDE SEQUENCE [LARGE SCALE GENOMIC DNA]</scope>
    <source>
        <strain evidence="3 4">JCM 14304</strain>
    </source>
</reference>
<dbReference type="Gene3D" id="3.30.465.10">
    <property type="match status" value="1"/>
</dbReference>
<dbReference type="PANTHER" id="PTHR43762:SF1">
    <property type="entry name" value="D-ARABINONO-1,4-LACTONE OXIDASE"/>
    <property type="match status" value="1"/>
</dbReference>
<evidence type="ECO:0000256" key="1">
    <source>
        <dbReference type="ARBA" id="ARBA00023002"/>
    </source>
</evidence>
<dbReference type="SUPFAM" id="SSF56176">
    <property type="entry name" value="FAD-binding/transporter-associated domain-like"/>
    <property type="match status" value="1"/>
</dbReference>
<dbReference type="Pfam" id="PF01565">
    <property type="entry name" value="FAD_binding_4"/>
    <property type="match status" value="1"/>
</dbReference>
<feature type="domain" description="FAD-binding PCMH-type" evidence="2">
    <location>
        <begin position="25"/>
        <end position="187"/>
    </location>
</feature>
<dbReference type="Gene3D" id="1.10.45.10">
    <property type="entry name" value="Vanillyl-alcohol Oxidase, Chain A, domain 4"/>
    <property type="match status" value="1"/>
</dbReference>
<dbReference type="Gene3D" id="3.30.70.2520">
    <property type="match status" value="1"/>
</dbReference>
<comment type="caution">
    <text evidence="3">The sequence shown here is derived from an EMBL/GenBank/DDBJ whole genome shotgun (WGS) entry which is preliminary data.</text>
</comment>
<dbReference type="InterPro" id="IPR016171">
    <property type="entry name" value="Vanillyl_alc_oxidase_C-sub2"/>
</dbReference>
<name>A0ABN2EGM7_9ACTN</name>
<dbReference type="PIRSF" id="PIRSF000136">
    <property type="entry name" value="LGO_GLO"/>
    <property type="match status" value="1"/>
</dbReference>
<accession>A0ABN2EGM7</accession>
<evidence type="ECO:0000313" key="3">
    <source>
        <dbReference type="EMBL" id="GAA1606618.1"/>
    </source>
</evidence>
<dbReference type="Gene3D" id="3.30.70.2530">
    <property type="match status" value="1"/>
</dbReference>
<dbReference type="Gene3D" id="3.30.43.10">
    <property type="entry name" value="Uridine Diphospho-n-acetylenolpyruvylglucosamine Reductase, domain 2"/>
    <property type="match status" value="1"/>
</dbReference>
<dbReference type="InterPro" id="IPR036318">
    <property type="entry name" value="FAD-bd_PCMH-like_sf"/>
</dbReference>
<dbReference type="InterPro" id="IPR016167">
    <property type="entry name" value="FAD-bd_PCMH_sub1"/>
</dbReference>
<dbReference type="PROSITE" id="PS51387">
    <property type="entry name" value="FAD_PCMH"/>
    <property type="match status" value="1"/>
</dbReference>
<dbReference type="Pfam" id="PF04030">
    <property type="entry name" value="ALO"/>
    <property type="match status" value="1"/>
</dbReference>
<dbReference type="EMBL" id="BAAAND010000012">
    <property type="protein sequence ID" value="GAA1606618.1"/>
    <property type="molecule type" value="Genomic_DNA"/>
</dbReference>
<dbReference type="InterPro" id="IPR016166">
    <property type="entry name" value="FAD-bd_PCMH"/>
</dbReference>
<protein>
    <submittedName>
        <fullName evidence="3">Alditol oxidase</fullName>
    </submittedName>
</protein>
<evidence type="ECO:0000313" key="4">
    <source>
        <dbReference type="Proteomes" id="UP001500190"/>
    </source>
</evidence>
<keyword evidence="1" id="KW-0560">Oxidoreductase</keyword>
<dbReference type="RefSeq" id="WP_344198349.1">
    <property type="nucleotide sequence ID" value="NZ_BAAAND010000012.1"/>
</dbReference>
<dbReference type="Proteomes" id="UP001500190">
    <property type="component" value="Unassembled WGS sequence"/>
</dbReference>
<keyword evidence="4" id="KW-1185">Reference proteome</keyword>
<organism evidence="3 4">
    <name type="scientific">Kribbella karoonensis</name>
    <dbReference type="NCBI Taxonomy" id="324851"/>
    <lineage>
        <taxon>Bacteria</taxon>
        <taxon>Bacillati</taxon>
        <taxon>Actinomycetota</taxon>
        <taxon>Actinomycetes</taxon>
        <taxon>Propionibacteriales</taxon>
        <taxon>Kribbellaceae</taxon>
        <taxon>Kribbella</taxon>
    </lineage>
</organism>
<dbReference type="InterPro" id="IPR010031">
    <property type="entry name" value="FAD_lactone_oxidase-like"/>
</dbReference>
<dbReference type="InterPro" id="IPR007173">
    <property type="entry name" value="ALO_C"/>
</dbReference>
<dbReference type="PANTHER" id="PTHR43762">
    <property type="entry name" value="L-GULONOLACTONE OXIDASE"/>
    <property type="match status" value="1"/>
</dbReference>
<sequence>MYGRDEADPAMVCEAAGMTTNWAGNVEFASELQRPRTVEELQELVARSGKLRVLGTGHSFNRIADTSGVLVSVQELPQVIEVGEHGVTVSAGTRYGEITAALQAQGLALHNLGSLPHISVAGACATGTHGSGDSNGPLADAVSAITFVNADGELVTLTRDDADFDGSVVSLGALGVTVSLTLDVQPSYQISQVVYDGVPVDRLRSDFADVMGSAYSVSAFTDWADPDVMVWRKRRELTEPDPEWMGGRLADGPRHPIKVMPADYATQQGGVPGPWNERLPHFRLEFTPSNGDELQSEYFVPRARAAEAVDVLRSLGGRFAPVLQVSEVRTVAADELWLSPSQGRDTVALHFTWIQDEAAVRPVVAELEEALGHLDVRPHWGKVFAADAATLAERYPKVKDFIGLAAKYDPNGKFRNEYLDTFLPL</sequence>
<proteinExistence type="predicted"/>
<dbReference type="InterPro" id="IPR006094">
    <property type="entry name" value="Oxid_FAD_bind_N"/>
</dbReference>
<dbReference type="InterPro" id="IPR016169">
    <property type="entry name" value="FAD-bd_PCMH_sub2"/>
</dbReference>
<gene>
    <name evidence="3" type="primary">aldO</name>
    <name evidence="3" type="ORF">GCM10009742_64960</name>
</gene>